<dbReference type="PANTHER" id="PTHR32329">
    <property type="entry name" value="BIFUNCTIONAL PROTEIN [INCLUDES 2-HYDROXYACYL-COA DEHYDRATASE (N-TER) AND ITS ACTIVATOR DOMAIN (C_TERM)-RELATED"/>
    <property type="match status" value="1"/>
</dbReference>
<organism evidence="1">
    <name type="scientific">hydrothermal vent metagenome</name>
    <dbReference type="NCBI Taxonomy" id="652676"/>
    <lineage>
        <taxon>unclassified sequences</taxon>
        <taxon>metagenomes</taxon>
        <taxon>ecological metagenomes</taxon>
    </lineage>
</organism>
<reference evidence="1" key="1">
    <citation type="submission" date="2016-10" db="EMBL/GenBank/DDBJ databases">
        <authorList>
            <person name="de Groot N.N."/>
        </authorList>
    </citation>
    <scope>NUCLEOTIDE SEQUENCE</scope>
</reference>
<dbReference type="InterPro" id="IPR051805">
    <property type="entry name" value="Dehydratase_Activator_Redct"/>
</dbReference>
<dbReference type="PANTHER" id="PTHR32329:SF2">
    <property type="entry name" value="BIFUNCTIONAL PROTEIN [INCLUDES 2-HYDROXYACYL-COA DEHYDRATASE (N-TER) AND ITS ACTIVATOR DOMAIN (C_TERM)"/>
    <property type="match status" value="1"/>
</dbReference>
<dbReference type="AlphaFoldDB" id="A0A1W1EES4"/>
<proteinExistence type="predicted"/>
<name>A0A1W1EES4_9ZZZZ</name>
<sequence>MSNLCNSVKPTDKNGNLDFINQESSQWRDTSARDITYVPKEETIFLSGGLTLLQDKLIEAALNSMGINFIALPNPNFESFQKGKAFGNRGQCNPTYFTVGNLVKYLQNLRDEKGLSEEEIVSKYVYITAGGCGPCRFGMYITEYKKALRDAGFDGFRLTSFEHDKGIFQGDDIDETLLNFSPKFFIRLIKSVIIGDIINILTYKMRPYEVEVGAVDLAIEECKNITSKAFLEHSNLVKAMWKCRSILKNVKLDRLQIKPKVMVMGEFWAAMTEGDGNYNLHKFLEAEGAECIPQPILNRLLLSLWEAKQDVIKKESLEDENAKNIDFKNLKTKILIKAGEGAVKTYFTMYAKAIGLYDYEIPNMDKLAKLSKEYYTLDCDGGEGHLEIAHLIESVKHNLSHLVISVKPFGCMPSSAVSDGIQSLVISRYPEANFLSIETSGEGAANFYSRVQMALFKAKQLAKEEMEMVVNMESDPQIIHCYATNNLKSDPKTPTPNEIKKLNNYLYQPKNNRAGTAAQLIYSIM</sequence>
<accession>A0A1W1EES4</accession>
<dbReference type="EMBL" id="FPKX01000052">
    <property type="protein sequence ID" value="SFZ98513.1"/>
    <property type="molecule type" value="Genomic_DNA"/>
</dbReference>
<evidence type="ECO:0000313" key="1">
    <source>
        <dbReference type="EMBL" id="SFZ98513.1"/>
    </source>
</evidence>
<gene>
    <name evidence="1" type="ORF">MNB_SV-5-239</name>
</gene>
<protein>
    <submittedName>
        <fullName evidence="1">Activator of (R)-2-hydroxyglutaryl-CoA dehydratase</fullName>
    </submittedName>
</protein>